<proteinExistence type="predicted"/>
<reference evidence="3 4" key="1">
    <citation type="submission" date="2020-08" db="EMBL/GenBank/DDBJ databases">
        <authorList>
            <person name="Liu G."/>
            <person name="Sun C."/>
        </authorList>
    </citation>
    <scope>NUCLEOTIDE SEQUENCE [LARGE SCALE GENOMIC DNA]</scope>
    <source>
        <strain evidence="3 4">OT19</strain>
    </source>
</reference>
<evidence type="ECO:0008006" key="5">
    <source>
        <dbReference type="Google" id="ProtNLM"/>
    </source>
</evidence>
<feature type="chain" id="PRO_5028972780" description="Transporter" evidence="2">
    <location>
        <begin position="22"/>
        <end position="288"/>
    </location>
</feature>
<dbReference type="EMBL" id="CP060052">
    <property type="protein sequence ID" value="QNE06477.1"/>
    <property type="molecule type" value="Genomic_DNA"/>
</dbReference>
<evidence type="ECO:0000313" key="3">
    <source>
        <dbReference type="EMBL" id="QNE06477.1"/>
    </source>
</evidence>
<feature type="signal peptide" evidence="2">
    <location>
        <begin position="1"/>
        <end position="21"/>
    </location>
</feature>
<evidence type="ECO:0000256" key="2">
    <source>
        <dbReference type="SAM" id="SignalP"/>
    </source>
</evidence>
<name>A0A7G6VXL2_9SPHN</name>
<dbReference type="Proteomes" id="UP000515297">
    <property type="component" value="Chromosome"/>
</dbReference>
<evidence type="ECO:0000313" key="4">
    <source>
        <dbReference type="Proteomes" id="UP000515297"/>
    </source>
</evidence>
<gene>
    <name evidence="3" type="ORF">H4O24_01425</name>
</gene>
<organism evidence="3 4">
    <name type="scientific">Croceicoccus marinus</name>
    <dbReference type="NCBI Taxonomy" id="450378"/>
    <lineage>
        <taxon>Bacteria</taxon>
        <taxon>Pseudomonadati</taxon>
        <taxon>Pseudomonadota</taxon>
        <taxon>Alphaproteobacteria</taxon>
        <taxon>Sphingomonadales</taxon>
        <taxon>Erythrobacteraceae</taxon>
        <taxon>Croceicoccus</taxon>
    </lineage>
</organism>
<evidence type="ECO:0000256" key="1">
    <source>
        <dbReference type="SAM" id="MobiDB-lite"/>
    </source>
</evidence>
<accession>A0A7G6VXL2</accession>
<sequence>MAALALLAVSAAPTLAPHAMAQDALAPDAMAPNAPPAPDAAGSGGGTADLAQQLSNPIASLISVPIQQNFDLNIGPQEDGWRSTTNIQPVVPLPINDDWNLISRTILPVVYQEGVTGPGQNQFGLGDVVQSAFFSPREVGETGIIWGAGPAFLLPAATDGALGGKKWGIGPTAVMLKQAGPVTVGVLANQIWSVAGSGSRGDVSQAFVQPFLSYITPSAATFSINAESSYDWKGKQWTVPINVSASQLTSFGDQPVSLGLGGRYYAERPEGGAEWGLRFIVTFLFPAG</sequence>
<keyword evidence="2" id="KW-0732">Signal</keyword>
<protein>
    <recommendedName>
        <fullName evidence="5">Transporter</fullName>
    </recommendedName>
</protein>
<feature type="region of interest" description="Disordered" evidence="1">
    <location>
        <begin position="28"/>
        <end position="49"/>
    </location>
</feature>
<dbReference type="AlphaFoldDB" id="A0A7G6VXL2"/>